<accession>A0A426G550</accession>
<dbReference type="Proteomes" id="UP000281324">
    <property type="component" value="Unassembled WGS sequence"/>
</dbReference>
<evidence type="ECO:0000313" key="4">
    <source>
        <dbReference type="Proteomes" id="UP000281324"/>
    </source>
</evidence>
<dbReference type="GO" id="GO:0003677">
    <property type="term" value="F:DNA binding"/>
    <property type="evidence" value="ECO:0007669"/>
    <property type="project" value="InterPro"/>
</dbReference>
<dbReference type="PROSITE" id="PS00092">
    <property type="entry name" value="N6_MTASE"/>
    <property type="match status" value="1"/>
</dbReference>
<dbReference type="GO" id="GO:0032259">
    <property type="term" value="P:methylation"/>
    <property type="evidence" value="ECO:0007669"/>
    <property type="project" value="UniProtKB-KW"/>
</dbReference>
<dbReference type="RefSeq" id="WP_125070224.1">
    <property type="nucleotide sequence ID" value="NZ_RRZQ01000007.1"/>
</dbReference>
<feature type="domain" description="DNA methylase adenine-specific" evidence="2">
    <location>
        <begin position="90"/>
        <end position="215"/>
    </location>
</feature>
<organism evidence="3 4">
    <name type="scientific">Streptococcus suis</name>
    <dbReference type="NCBI Taxonomy" id="1307"/>
    <lineage>
        <taxon>Bacteria</taxon>
        <taxon>Bacillati</taxon>
        <taxon>Bacillota</taxon>
        <taxon>Bacilli</taxon>
        <taxon>Lactobacillales</taxon>
        <taxon>Streptococcaceae</taxon>
        <taxon>Streptococcus</taxon>
    </lineage>
</organism>
<proteinExistence type="predicted"/>
<dbReference type="InterPro" id="IPR003356">
    <property type="entry name" value="DNA_methylase_A-5"/>
</dbReference>
<name>A0A426G550_STRSU</name>
<keyword evidence="3" id="KW-0489">Methyltransferase</keyword>
<evidence type="ECO:0000313" key="3">
    <source>
        <dbReference type="EMBL" id="RRN50117.1"/>
    </source>
</evidence>
<gene>
    <name evidence="3" type="ORF">EI219_04920</name>
</gene>
<dbReference type="SUPFAM" id="SSF53335">
    <property type="entry name" value="S-adenosyl-L-methionine-dependent methyltransferases"/>
    <property type="match status" value="1"/>
</dbReference>
<comment type="caution">
    <text evidence="3">The sequence shown here is derived from an EMBL/GenBank/DDBJ whole genome shotgun (WGS) entry which is preliminary data.</text>
</comment>
<dbReference type="InterPro" id="IPR002052">
    <property type="entry name" value="DNA_methylase_N6_adenine_CS"/>
</dbReference>
<keyword evidence="3" id="KW-0808">Transferase</keyword>
<evidence type="ECO:0000256" key="1">
    <source>
        <dbReference type="ARBA" id="ARBA00022747"/>
    </source>
</evidence>
<sequence length="304" mass="35471">MTFVEHNNRKRANKFAEYITSPVLRQYLADKVKRYCGDNVSVFDGAAGSGQLEQFINPSEFHAVEIQQEACDALKENYEHAIVHHMSFFQYQQDILVDAIAMNPPYSIKFKDLPEDDRQAIQSEFPWKKSGVVDDIFLLKSLKYTKRYGFYIMFPGIAYRGTEKIMRQTIGNQLAELNAVRNGFEDTGIEVLFLVIDKEKTSQDVYREIYDAKSKKVVYTDGCQLSDGYHWETPREPRVKEEIDIDAVNKELDDLVLQHLEKHLMSNLLIIQHFQADIDYLAFIRRCRDLLDQYETYYRFGAPA</sequence>
<keyword evidence="1" id="KW-0680">Restriction system</keyword>
<dbReference type="InterPro" id="IPR029063">
    <property type="entry name" value="SAM-dependent_MTases_sf"/>
</dbReference>
<protein>
    <submittedName>
        <fullName evidence="3">SAM-dependent methyltransferase</fullName>
    </submittedName>
</protein>
<dbReference type="AlphaFoldDB" id="A0A426G550"/>
<dbReference type="EMBL" id="RRZQ01000007">
    <property type="protein sequence ID" value="RRN50117.1"/>
    <property type="molecule type" value="Genomic_DNA"/>
</dbReference>
<dbReference type="Pfam" id="PF02384">
    <property type="entry name" value="N6_Mtase"/>
    <property type="match status" value="1"/>
</dbReference>
<dbReference type="GO" id="GO:0009307">
    <property type="term" value="P:DNA restriction-modification system"/>
    <property type="evidence" value="ECO:0007669"/>
    <property type="project" value="UniProtKB-KW"/>
</dbReference>
<dbReference type="Gene3D" id="3.40.50.150">
    <property type="entry name" value="Vaccinia Virus protein VP39"/>
    <property type="match status" value="1"/>
</dbReference>
<evidence type="ECO:0000259" key="2">
    <source>
        <dbReference type="Pfam" id="PF02384"/>
    </source>
</evidence>
<dbReference type="GO" id="GO:0008170">
    <property type="term" value="F:N-methyltransferase activity"/>
    <property type="evidence" value="ECO:0007669"/>
    <property type="project" value="InterPro"/>
</dbReference>
<reference evidence="3 4" key="1">
    <citation type="submission" date="2018-11" db="EMBL/GenBank/DDBJ databases">
        <title>Changes in penicillin susceptibility of Streptococcus suis isolates by amino acid alterations in the penicillin-binding protein.</title>
        <authorList>
            <person name="Niemann L."/>
            <person name="Eichhorn I."/>
        </authorList>
    </citation>
    <scope>NUCLEOTIDE SEQUENCE [LARGE SCALE GENOMIC DNA]</scope>
    <source>
        <strain evidence="3 4">IMT40201</strain>
    </source>
</reference>